<evidence type="ECO:0000313" key="4">
    <source>
        <dbReference type="Proteomes" id="UP001566132"/>
    </source>
</evidence>
<keyword evidence="2" id="KW-0812">Transmembrane</keyword>
<keyword evidence="2" id="KW-1133">Transmembrane helix</keyword>
<proteinExistence type="predicted"/>
<comment type="caution">
    <text evidence="3">The sequence shown here is derived from an EMBL/GenBank/DDBJ whole genome shotgun (WGS) entry which is preliminary data.</text>
</comment>
<reference evidence="3 4" key="1">
    <citation type="submission" date="2024-05" db="EMBL/GenBank/DDBJ databases">
        <title>Genetic variation in Jamaican populations of the coffee berry borer (Hypothenemus hampei).</title>
        <authorList>
            <person name="Errbii M."/>
            <person name="Myrie A."/>
        </authorList>
    </citation>
    <scope>NUCLEOTIDE SEQUENCE [LARGE SCALE GENOMIC DNA]</scope>
    <source>
        <strain evidence="3">JA-Hopewell-2020-01-JO</strain>
        <tissue evidence="3">Whole body</tissue>
    </source>
</reference>
<name>A0ABD1E5Y8_HYPHA</name>
<organism evidence="3 4">
    <name type="scientific">Hypothenemus hampei</name>
    <name type="common">Coffee berry borer</name>
    <dbReference type="NCBI Taxonomy" id="57062"/>
    <lineage>
        <taxon>Eukaryota</taxon>
        <taxon>Metazoa</taxon>
        <taxon>Ecdysozoa</taxon>
        <taxon>Arthropoda</taxon>
        <taxon>Hexapoda</taxon>
        <taxon>Insecta</taxon>
        <taxon>Pterygota</taxon>
        <taxon>Neoptera</taxon>
        <taxon>Endopterygota</taxon>
        <taxon>Coleoptera</taxon>
        <taxon>Polyphaga</taxon>
        <taxon>Cucujiformia</taxon>
        <taxon>Curculionidae</taxon>
        <taxon>Scolytinae</taxon>
        <taxon>Hypothenemus</taxon>
    </lineage>
</organism>
<feature type="transmembrane region" description="Helical" evidence="2">
    <location>
        <begin position="6"/>
        <end position="24"/>
    </location>
</feature>
<dbReference type="Proteomes" id="UP001566132">
    <property type="component" value="Unassembled WGS sequence"/>
</dbReference>
<feature type="region of interest" description="Disordered" evidence="1">
    <location>
        <begin position="223"/>
        <end position="295"/>
    </location>
</feature>
<accession>A0ABD1E5Y8</accession>
<evidence type="ECO:0000256" key="1">
    <source>
        <dbReference type="SAM" id="MobiDB-lite"/>
    </source>
</evidence>
<dbReference type="EMBL" id="JBDJPC010000011">
    <property type="protein sequence ID" value="KAL1490019.1"/>
    <property type="molecule type" value="Genomic_DNA"/>
</dbReference>
<evidence type="ECO:0000313" key="3">
    <source>
        <dbReference type="EMBL" id="KAL1490019.1"/>
    </source>
</evidence>
<keyword evidence="4" id="KW-1185">Reference proteome</keyword>
<dbReference type="AlphaFoldDB" id="A0ABD1E5Y8"/>
<sequence>MIALKIFPIVHVILILCTDLIYSYPNYYYSNAKRYRQLSRYDPYDSYYSRNQRYQTAPYDAQQQQQYLSQIYPEDYYTFTQQDAYPFYYYLLPRTSKFDQYYQPYYYQELPRMYYNYLNQEDPEKLLQDIEREQREKAQPIGHEIRYENDDVDNADVIDDDTNAAFFNNLMLQQMYHKKDKLVPPYDPYLMSDEYDLIEQNVNYPEKLTMDVPYDRPVHVEDEDVNELKALPKKQRTNKQQRKQRKQRKQQNEKKSNNNDDKSDMAFSDRKPTLENPGRNTRGQKEEVMLRPATPIRHPFSDTILERLNQQNEELQQQQRKRSPSVYEKIKQMLEMEKNEQNFQSHVDNVNVKPTMKKRIVTNEDSLIRQLTVLKKSQ</sequence>
<keyword evidence="2" id="KW-0472">Membrane</keyword>
<gene>
    <name evidence="3" type="ORF">ABEB36_013931</name>
</gene>
<evidence type="ECO:0000256" key="2">
    <source>
        <dbReference type="SAM" id="Phobius"/>
    </source>
</evidence>
<feature type="compositionally biased region" description="Basic and acidic residues" evidence="1">
    <location>
        <begin position="250"/>
        <end position="273"/>
    </location>
</feature>
<feature type="compositionally biased region" description="Basic residues" evidence="1">
    <location>
        <begin position="231"/>
        <end position="249"/>
    </location>
</feature>
<protein>
    <submittedName>
        <fullName evidence="3">Uncharacterized protein</fullName>
    </submittedName>
</protein>